<dbReference type="RefSeq" id="WP_156206024.1">
    <property type="nucleotide sequence ID" value="NZ_WHPN01000263.1"/>
</dbReference>
<keyword evidence="3" id="KW-1185">Reference proteome</keyword>
<evidence type="ECO:0000313" key="2">
    <source>
        <dbReference type="EMBL" id="KAF4408785.1"/>
    </source>
</evidence>
<dbReference type="PROSITE" id="PS51257">
    <property type="entry name" value="PROKAR_LIPOPROTEIN"/>
    <property type="match status" value="1"/>
</dbReference>
<sequence length="213" mass="21466">MAGHRTRNVGWIAGSALAAAVVLTGCSGDTGSASDASDKEPAASSTAEAGAGSAGEGKQEDAAASQGSGVDRSTGEKAVATWVAAVVKGEPEEACLVMGEPAEGGAPAQVGSEAMCEGDGTKAKQMEQGIGRFRESFTPDPPTDNPKVEVAHVPASGGTAVFPADKITVDGQRLDKIILSNSTGLDAGELDVQLQSTKIEDEWYVTDVGFDIG</sequence>
<organism evidence="2 3">
    <name type="scientific">Streptomyces lycii</name>
    <dbReference type="NCBI Taxonomy" id="2654337"/>
    <lineage>
        <taxon>Bacteria</taxon>
        <taxon>Bacillati</taxon>
        <taxon>Actinomycetota</taxon>
        <taxon>Actinomycetes</taxon>
        <taxon>Kitasatosporales</taxon>
        <taxon>Streptomycetaceae</taxon>
        <taxon>Streptomyces</taxon>
    </lineage>
</organism>
<evidence type="ECO:0008006" key="4">
    <source>
        <dbReference type="Google" id="ProtNLM"/>
    </source>
</evidence>
<accession>A0ABQ7FK96</accession>
<gene>
    <name evidence="2" type="ORF">GCU69_12415</name>
</gene>
<dbReference type="Proteomes" id="UP000621266">
    <property type="component" value="Unassembled WGS sequence"/>
</dbReference>
<evidence type="ECO:0000256" key="1">
    <source>
        <dbReference type="SAM" id="MobiDB-lite"/>
    </source>
</evidence>
<evidence type="ECO:0000313" key="3">
    <source>
        <dbReference type="Proteomes" id="UP000621266"/>
    </source>
</evidence>
<feature type="compositionally biased region" description="Low complexity" evidence="1">
    <location>
        <begin position="42"/>
        <end position="51"/>
    </location>
</feature>
<proteinExistence type="predicted"/>
<name>A0ABQ7FK96_9ACTN</name>
<comment type="caution">
    <text evidence="2">The sequence shown here is derived from an EMBL/GenBank/DDBJ whole genome shotgun (WGS) entry which is preliminary data.</text>
</comment>
<reference evidence="2 3" key="1">
    <citation type="submission" date="2019-10" db="EMBL/GenBank/DDBJ databases">
        <title>Streptomyces tenebrisbrunneis sp.nov., an endogenous actinomycete isolated from of Lycium ruthenicum.</title>
        <authorList>
            <person name="Ma L."/>
        </authorList>
    </citation>
    <scope>NUCLEOTIDE SEQUENCE [LARGE SCALE GENOMIC DNA]</scope>
    <source>
        <strain evidence="2 3">TRM 66187</strain>
    </source>
</reference>
<protein>
    <recommendedName>
        <fullName evidence="4">Lipoprotein</fullName>
    </recommendedName>
</protein>
<feature type="region of interest" description="Disordered" evidence="1">
    <location>
        <begin position="28"/>
        <end position="75"/>
    </location>
</feature>
<dbReference type="EMBL" id="WHPN01000263">
    <property type="protein sequence ID" value="KAF4408785.1"/>
    <property type="molecule type" value="Genomic_DNA"/>
</dbReference>